<name>A0A979G9E3_CHIPD</name>
<sequence>MMRTLLLLTLLLCLTVNASATHKPVRWSVQACSLIVNCGKNALLTARVTAPEPRYTISWSTGQRSPVIQVGRNGRYIVTLKDHQGIIRARDTINLLLKKPFEASIRLHSGATVDTLVAYPQNGRLTRYTYQWYRNDTLVKKGSSPRYVAPLAGMYKVAVTGITGCRDVSDTLTYRVSAPLSVDYTYKTASCSEQELAFTPVVTTTDSIVSYLWNFGDQSQVSIPNPVHGFAPGSYTVSLTVTSLAGQTGTVSKEIVIPPVTPWEVSILQHPNACGDAVELQVVTSPQARYFEWNGLPDRDRITVTRSGRYVVQVYDSCTVLRGTATVDVTVQTAFVAEIRIIPGVNSGDTLVAAVAGGAAFPTGIPPAGYYFTWYLNGTPIGGPEPWITDLVSGQYTVLIETQSGCSSLSAPFGYISGTALRLKAGNIPSADSGKVSAFPNPSLGQFNLRFDKPLEKRVIIQVYDMQGRVMYTRTTQQQQQLIDISGLPKGQYFINIIGDGERKTLTLLLQ</sequence>
<dbReference type="KEGG" id="cpi:Cpin_5679"/>
<evidence type="ECO:0000259" key="2">
    <source>
        <dbReference type="PROSITE" id="PS50093"/>
    </source>
</evidence>
<dbReference type="Proteomes" id="UP000002215">
    <property type="component" value="Chromosome"/>
</dbReference>
<protein>
    <submittedName>
        <fullName evidence="3">PKD domain containing protein</fullName>
    </submittedName>
</protein>
<dbReference type="PROSITE" id="PS50093">
    <property type="entry name" value="PKD"/>
    <property type="match status" value="1"/>
</dbReference>
<dbReference type="Gene3D" id="2.60.40.10">
    <property type="entry name" value="Immunoglobulins"/>
    <property type="match status" value="1"/>
</dbReference>
<dbReference type="OrthoDB" id="599549at2"/>
<dbReference type="SUPFAM" id="SSF48726">
    <property type="entry name" value="Immunoglobulin"/>
    <property type="match status" value="1"/>
</dbReference>
<gene>
    <name evidence="3" type="ordered locus">Cpin_5679</name>
</gene>
<reference evidence="3 4" key="2">
    <citation type="journal article" date="2010" name="Stand. Genomic Sci.">
        <title>Complete genome sequence of Chitinophaga pinensis type strain (UQM 2034).</title>
        <authorList>
            <person name="Glavina Del Rio T."/>
            <person name="Abt B."/>
            <person name="Spring S."/>
            <person name="Lapidus A."/>
            <person name="Nolan M."/>
            <person name="Tice H."/>
            <person name="Copeland A."/>
            <person name="Cheng J.F."/>
            <person name="Chen F."/>
            <person name="Bruce D."/>
            <person name="Goodwin L."/>
            <person name="Pitluck S."/>
            <person name="Ivanova N."/>
            <person name="Mavromatis K."/>
            <person name="Mikhailova N."/>
            <person name="Pati A."/>
            <person name="Chen A."/>
            <person name="Palaniappan K."/>
            <person name="Land M."/>
            <person name="Hauser L."/>
            <person name="Chang Y.J."/>
            <person name="Jeffries C.D."/>
            <person name="Chain P."/>
            <person name="Saunders E."/>
            <person name="Detter J.C."/>
            <person name="Brettin T."/>
            <person name="Rohde M."/>
            <person name="Goker M."/>
            <person name="Bristow J."/>
            <person name="Eisen J.A."/>
            <person name="Markowitz V."/>
            <person name="Hugenholtz P."/>
            <person name="Kyrpides N.C."/>
            <person name="Klenk H.P."/>
            <person name="Lucas S."/>
        </authorList>
    </citation>
    <scope>NUCLEOTIDE SEQUENCE [LARGE SCALE GENOMIC DNA]</scope>
    <source>
        <strain evidence="4">ATCC 43595 / DSM 2588 / LMG 13176 / NBRC 15968 / NCIMB 11800 / UQM 2034</strain>
    </source>
</reference>
<dbReference type="CDD" id="cd00146">
    <property type="entry name" value="PKD"/>
    <property type="match status" value="1"/>
</dbReference>
<dbReference type="AlphaFoldDB" id="A0A979G9E3"/>
<feature type="chain" id="PRO_5037240112" evidence="1">
    <location>
        <begin position="21"/>
        <end position="511"/>
    </location>
</feature>
<feature type="domain" description="PKD" evidence="2">
    <location>
        <begin position="179"/>
        <end position="257"/>
    </location>
</feature>
<dbReference type="RefSeq" id="WP_012793269.1">
    <property type="nucleotide sequence ID" value="NC_013132.1"/>
</dbReference>
<evidence type="ECO:0000256" key="1">
    <source>
        <dbReference type="SAM" id="SignalP"/>
    </source>
</evidence>
<proteinExistence type="predicted"/>
<accession>A0A979G9E3</accession>
<organism evidence="3 4">
    <name type="scientific">Chitinophaga pinensis (strain ATCC 43595 / DSM 2588 / LMG 13176 / NBRC 15968 / NCIMB 11800 / UQM 2034)</name>
    <dbReference type="NCBI Taxonomy" id="485918"/>
    <lineage>
        <taxon>Bacteria</taxon>
        <taxon>Pseudomonadati</taxon>
        <taxon>Bacteroidota</taxon>
        <taxon>Chitinophagia</taxon>
        <taxon>Chitinophagales</taxon>
        <taxon>Chitinophagaceae</taxon>
        <taxon>Chitinophaga</taxon>
    </lineage>
</organism>
<dbReference type="InterPro" id="IPR022409">
    <property type="entry name" value="PKD/Chitinase_dom"/>
</dbReference>
<dbReference type="InterPro" id="IPR036179">
    <property type="entry name" value="Ig-like_dom_sf"/>
</dbReference>
<reference evidence="4" key="1">
    <citation type="submission" date="2009-08" db="EMBL/GenBank/DDBJ databases">
        <title>The complete genome of Chitinophaga pinensis DSM 2588.</title>
        <authorList>
            <consortium name="US DOE Joint Genome Institute (JGI-PGF)"/>
            <person name="Lucas S."/>
            <person name="Copeland A."/>
            <person name="Lapidus A."/>
            <person name="Glavina del Rio T."/>
            <person name="Dalin E."/>
            <person name="Tice H."/>
            <person name="Bruce D."/>
            <person name="Goodwin L."/>
            <person name="Pitluck S."/>
            <person name="Kyrpides N."/>
            <person name="Mavromatis K."/>
            <person name="Ivanova N."/>
            <person name="Mikhailova N."/>
            <person name="Sims D."/>
            <person name="Meinche L."/>
            <person name="Brettin T."/>
            <person name="Detter J.C."/>
            <person name="Han C."/>
            <person name="Larimer F."/>
            <person name="Land M."/>
            <person name="Hauser L."/>
            <person name="Markowitz V."/>
            <person name="Cheng J.-F."/>
            <person name="Hugenholtz P."/>
            <person name="Woyke T."/>
            <person name="Wu D."/>
            <person name="Spring S."/>
            <person name="Klenk H.-P."/>
            <person name="Eisen J.A."/>
        </authorList>
    </citation>
    <scope>NUCLEOTIDE SEQUENCE [LARGE SCALE GENOMIC DNA]</scope>
    <source>
        <strain evidence="4">ATCC 43595 / DSM 2588 / LMG 13176 / NBRC 15968 / NCIMB 11800 / UQM 2034</strain>
    </source>
</reference>
<keyword evidence="1" id="KW-0732">Signal</keyword>
<dbReference type="Pfam" id="PF18962">
    <property type="entry name" value="Por_Secre_tail"/>
    <property type="match status" value="1"/>
</dbReference>
<evidence type="ECO:0000313" key="4">
    <source>
        <dbReference type="Proteomes" id="UP000002215"/>
    </source>
</evidence>
<feature type="signal peptide" evidence="1">
    <location>
        <begin position="1"/>
        <end position="20"/>
    </location>
</feature>
<dbReference type="InterPro" id="IPR026444">
    <property type="entry name" value="Secre_tail"/>
</dbReference>
<dbReference type="Pfam" id="PF18911">
    <property type="entry name" value="PKD_4"/>
    <property type="match status" value="1"/>
</dbReference>
<dbReference type="NCBIfam" id="TIGR04183">
    <property type="entry name" value="Por_Secre_tail"/>
    <property type="match status" value="1"/>
</dbReference>
<dbReference type="InterPro" id="IPR000601">
    <property type="entry name" value="PKD_dom"/>
</dbReference>
<dbReference type="SUPFAM" id="SSF49299">
    <property type="entry name" value="PKD domain"/>
    <property type="match status" value="1"/>
</dbReference>
<dbReference type="InterPro" id="IPR013783">
    <property type="entry name" value="Ig-like_fold"/>
</dbReference>
<evidence type="ECO:0000313" key="3">
    <source>
        <dbReference type="EMBL" id="ACU63102.1"/>
    </source>
</evidence>
<dbReference type="EMBL" id="CP001699">
    <property type="protein sequence ID" value="ACU63102.1"/>
    <property type="molecule type" value="Genomic_DNA"/>
</dbReference>
<dbReference type="SMART" id="SM00089">
    <property type="entry name" value="PKD"/>
    <property type="match status" value="1"/>
</dbReference>
<dbReference type="InterPro" id="IPR035986">
    <property type="entry name" value="PKD_dom_sf"/>
</dbReference>